<dbReference type="PANTHER" id="PTHR46732:SF8">
    <property type="entry name" value="ATP-DEPENDENT PROTEASE LA (LON) DOMAIN PROTEIN"/>
    <property type="match status" value="1"/>
</dbReference>
<reference evidence="4" key="1">
    <citation type="submission" date="2016-10" db="EMBL/GenBank/DDBJ databases">
        <authorList>
            <person name="Varghese N."/>
            <person name="Submissions S."/>
        </authorList>
    </citation>
    <scope>NUCLEOTIDE SEQUENCE [LARGE SCALE GENOMIC DNA]</scope>
    <source>
        <strain evidence="4">DSM 13234</strain>
    </source>
</reference>
<dbReference type="OrthoDB" id="9806457at2"/>
<organism evidence="3 4">
    <name type="scientific">Magnetospirillum fulvum</name>
    <name type="common">Rhodospirillum fulvum</name>
    <dbReference type="NCBI Taxonomy" id="1082"/>
    <lineage>
        <taxon>Bacteria</taxon>
        <taxon>Pseudomonadati</taxon>
        <taxon>Pseudomonadota</taxon>
        <taxon>Alphaproteobacteria</taxon>
        <taxon>Rhodospirillales</taxon>
        <taxon>Rhodospirillaceae</taxon>
        <taxon>Magnetospirillum</taxon>
    </lineage>
</organism>
<feature type="domain" description="Lon N-terminal" evidence="2">
    <location>
        <begin position="13"/>
        <end position="204"/>
    </location>
</feature>
<dbReference type="InterPro" id="IPR003111">
    <property type="entry name" value="Lon_prtase_N"/>
</dbReference>
<feature type="transmembrane region" description="Helical" evidence="1">
    <location>
        <begin position="12"/>
        <end position="34"/>
    </location>
</feature>
<dbReference type="AlphaFoldDB" id="A0A1H6H041"/>
<dbReference type="Proteomes" id="UP000182983">
    <property type="component" value="Unassembled WGS sequence"/>
</dbReference>
<keyword evidence="1" id="KW-0472">Membrane</keyword>
<dbReference type="Gene3D" id="2.30.130.40">
    <property type="entry name" value="LON domain-like"/>
    <property type="match status" value="1"/>
</dbReference>
<evidence type="ECO:0000313" key="4">
    <source>
        <dbReference type="Proteomes" id="UP000182983"/>
    </source>
</evidence>
<dbReference type="SMART" id="SM00464">
    <property type="entry name" value="LON"/>
    <property type="match status" value="1"/>
</dbReference>
<dbReference type="InterPro" id="IPR015947">
    <property type="entry name" value="PUA-like_sf"/>
</dbReference>
<keyword evidence="1" id="KW-0812">Transmembrane</keyword>
<evidence type="ECO:0000256" key="1">
    <source>
        <dbReference type="SAM" id="Phobius"/>
    </source>
</evidence>
<dbReference type="SUPFAM" id="SSF88697">
    <property type="entry name" value="PUA domain-like"/>
    <property type="match status" value="1"/>
</dbReference>
<accession>A0A1H6H041</accession>
<dbReference type="EMBL" id="FNWO01000002">
    <property type="protein sequence ID" value="SEH27504.1"/>
    <property type="molecule type" value="Genomic_DNA"/>
</dbReference>
<protein>
    <recommendedName>
        <fullName evidence="2">Lon N-terminal domain-containing protein</fullName>
    </recommendedName>
</protein>
<dbReference type="InterPro" id="IPR046336">
    <property type="entry name" value="Lon_prtase_N_sf"/>
</dbReference>
<dbReference type="PANTHER" id="PTHR46732">
    <property type="entry name" value="ATP-DEPENDENT PROTEASE LA (LON) DOMAIN PROTEIN"/>
    <property type="match status" value="1"/>
</dbReference>
<keyword evidence="1" id="KW-1133">Transmembrane helix</keyword>
<sequence length="214" mass="23031">MARSGHPPLPAVVPVFAVPGTILLPGGALPLIVFEPRYLALIDDCLGEGRMLAMVQPRSEPGGPVSGLHAVGCVGRVTTFVETGDGRYLVTVTGMARFRLCGESDERAGYRRVIADYSPFSADLTARDESPIDRQPLLAVLRRYLTGHGMGADLAELEKADDTELTVRLALACPFTPDEKQALLEAADNAERCRLMTSLIQKELLAECVSTSIH</sequence>
<evidence type="ECO:0000259" key="2">
    <source>
        <dbReference type="PROSITE" id="PS51787"/>
    </source>
</evidence>
<dbReference type="RefSeq" id="WP_074765283.1">
    <property type="nucleotide sequence ID" value="NZ_FNWO01000002.1"/>
</dbReference>
<dbReference type="Pfam" id="PF02190">
    <property type="entry name" value="LON_substr_bdg"/>
    <property type="match status" value="1"/>
</dbReference>
<gene>
    <name evidence="3" type="ORF">SAMN04244559_00525</name>
</gene>
<name>A0A1H6H041_MAGFU</name>
<dbReference type="PROSITE" id="PS51787">
    <property type="entry name" value="LON_N"/>
    <property type="match status" value="1"/>
</dbReference>
<keyword evidence="4" id="KW-1185">Reference proteome</keyword>
<proteinExistence type="predicted"/>
<evidence type="ECO:0000313" key="3">
    <source>
        <dbReference type="EMBL" id="SEH27504.1"/>
    </source>
</evidence>